<sequence length="307" mass="31782">MRIRVTVAAVSGALALSAFAMPAAHAAGGPSFGADATKLFAAAHSTSGKTAYTAATAADDGPYAMDVTFSNLKIAKAVKVGTTAHVATSVTYTLTHGADVDITAADFFSGAFIYKGSYTDQTNFLIGDDPAKCAVTSATTASCKANIDIYPGYGDLFNSDAGLWHAGALAIAYNGQDPTSSGFDITKVGFADQGALGSTQVQRLSKLTVNAAPEPVRKGKTLTVTGSLTRANWEDNKYHGYAGQSVKLQFRKKGTSTYTNVKGITTSSTGTLKTTTRATVDGYYRFSFAGTSTTPAVNATGDYVDVK</sequence>
<accession>A0AB39QM05</accession>
<evidence type="ECO:0008006" key="3">
    <source>
        <dbReference type="Google" id="ProtNLM"/>
    </source>
</evidence>
<reference evidence="2" key="1">
    <citation type="submission" date="2024-07" db="EMBL/GenBank/DDBJ databases">
        <authorList>
            <person name="Yu S.T."/>
        </authorList>
    </citation>
    <scope>NUCLEOTIDE SEQUENCE</scope>
    <source>
        <strain evidence="2">R39</strain>
    </source>
</reference>
<feature type="signal peptide" evidence="1">
    <location>
        <begin position="1"/>
        <end position="26"/>
    </location>
</feature>
<dbReference type="AlphaFoldDB" id="A0AB39QM05"/>
<name>A0AB39QM05_9ACTN</name>
<dbReference type="EMBL" id="CP163441">
    <property type="protein sequence ID" value="XDQ44547.1"/>
    <property type="molecule type" value="Genomic_DNA"/>
</dbReference>
<feature type="chain" id="PRO_5044345179" description="Calcium-binding protein" evidence="1">
    <location>
        <begin position="27"/>
        <end position="307"/>
    </location>
</feature>
<organism evidence="2">
    <name type="scientific">Streptomyces sp. R39</name>
    <dbReference type="NCBI Taxonomy" id="3238631"/>
    <lineage>
        <taxon>Bacteria</taxon>
        <taxon>Bacillati</taxon>
        <taxon>Actinomycetota</taxon>
        <taxon>Actinomycetes</taxon>
        <taxon>Kitasatosporales</taxon>
        <taxon>Streptomycetaceae</taxon>
        <taxon>Streptomyces</taxon>
    </lineage>
</organism>
<gene>
    <name evidence="2" type="ORF">AB5J52_21030</name>
</gene>
<protein>
    <recommendedName>
        <fullName evidence="3">Calcium-binding protein</fullName>
    </recommendedName>
</protein>
<evidence type="ECO:0000313" key="2">
    <source>
        <dbReference type="EMBL" id="XDQ44547.1"/>
    </source>
</evidence>
<evidence type="ECO:0000256" key="1">
    <source>
        <dbReference type="SAM" id="SignalP"/>
    </source>
</evidence>
<keyword evidence="1" id="KW-0732">Signal</keyword>
<proteinExistence type="predicted"/>
<dbReference type="RefSeq" id="WP_369223440.1">
    <property type="nucleotide sequence ID" value="NZ_CP163441.1"/>
</dbReference>